<dbReference type="EMBL" id="AOHO01000047">
    <property type="protein sequence ID" value="EME60888.1"/>
    <property type="molecule type" value="Genomic_DNA"/>
</dbReference>
<reference evidence="1 2" key="1">
    <citation type="journal article" date="2013" name="Genome Announc.">
        <title>Draft Genome Sequence of Amycolatopsis decaplanina Strain DSM 44594T.</title>
        <authorList>
            <person name="Kaur N."/>
            <person name="Kumar S."/>
            <person name="Bala M."/>
            <person name="Raghava G.P."/>
            <person name="Mayilraj S."/>
        </authorList>
    </citation>
    <scope>NUCLEOTIDE SEQUENCE [LARGE SCALE GENOMIC DNA]</scope>
    <source>
        <strain evidence="1 2">DSM 44594</strain>
    </source>
</reference>
<keyword evidence="2" id="KW-1185">Reference proteome</keyword>
<gene>
    <name evidence="1" type="ORF">H074_12192</name>
</gene>
<evidence type="ECO:0000313" key="2">
    <source>
        <dbReference type="Proteomes" id="UP000054226"/>
    </source>
</evidence>
<evidence type="ECO:0000313" key="1">
    <source>
        <dbReference type="EMBL" id="EME60888.1"/>
    </source>
</evidence>
<dbReference type="Proteomes" id="UP000054226">
    <property type="component" value="Unassembled WGS sequence"/>
</dbReference>
<comment type="caution">
    <text evidence="1">The sequence shown here is derived from an EMBL/GenBank/DDBJ whole genome shotgun (WGS) entry which is preliminary data.</text>
</comment>
<organism evidence="1 2">
    <name type="scientific">Amycolatopsis decaplanina DSM 44594</name>
    <dbReference type="NCBI Taxonomy" id="1284240"/>
    <lineage>
        <taxon>Bacteria</taxon>
        <taxon>Bacillati</taxon>
        <taxon>Actinomycetota</taxon>
        <taxon>Actinomycetes</taxon>
        <taxon>Pseudonocardiales</taxon>
        <taxon>Pseudonocardiaceae</taxon>
        <taxon>Amycolatopsis</taxon>
    </lineage>
</organism>
<accession>M2ZIY8</accession>
<proteinExistence type="predicted"/>
<protein>
    <submittedName>
        <fullName evidence="1">Uncharacterized protein</fullName>
    </submittedName>
</protein>
<dbReference type="AlphaFoldDB" id="M2ZIY8"/>
<dbReference type="PATRIC" id="fig|1284240.4.peg.2485"/>
<name>M2ZIY8_9PSEU</name>
<sequence>MDPYGDVDVVVELCHPIVPEWRGGFEPAPGTRFGKRVKGRTPTPEFLWFKETVARALSHDFEMMAPGLGSMVAWGKVQRVLKVAPVFPGHVNADLLICQRFLETPPVSMNTADQGVIFWDGYGELQVSHPRKYIAKVKEKDMRTDGMFTQFVRHLKANHVALKHQGSGSRRSSIPGQNVPMDSSLGVSSATLEMLAYGVPNDHYSSRSLNATRKKVRAHLRGVAETERSRESFVPWDLVNDTTYPQWIEFMHGGFRMLLSNEKMWA</sequence>